<dbReference type="Proteomes" id="UP000231960">
    <property type="component" value="Unassembled WGS sequence"/>
</dbReference>
<feature type="domain" description="Putative auto-transporter adhesin head GIN" evidence="1">
    <location>
        <begin position="38"/>
        <end position="223"/>
    </location>
</feature>
<dbReference type="OrthoDB" id="1466971at2"/>
<comment type="caution">
    <text evidence="2">The sequence shown here is derived from an EMBL/GenBank/DDBJ whole genome shotgun (WGS) entry which is preliminary data.</text>
</comment>
<dbReference type="RefSeq" id="WP_100677521.1">
    <property type="nucleotide sequence ID" value="NZ_NIPO01000001.1"/>
</dbReference>
<dbReference type="Pfam" id="PF10988">
    <property type="entry name" value="DUF2807"/>
    <property type="match status" value="1"/>
</dbReference>
<dbReference type="Gene3D" id="2.160.20.120">
    <property type="match status" value="1"/>
</dbReference>
<organism evidence="2 3">
    <name type="scientific">Avrilella dinanensis</name>
    <dbReference type="NCBI Taxonomy" id="2008672"/>
    <lineage>
        <taxon>Bacteria</taxon>
        <taxon>Pseudomonadati</taxon>
        <taxon>Bacteroidota</taxon>
        <taxon>Flavobacteriia</taxon>
        <taxon>Flavobacteriales</taxon>
        <taxon>Flavobacteriaceae</taxon>
        <taxon>Avrilella</taxon>
    </lineage>
</organism>
<dbReference type="EMBL" id="NIPO01000001">
    <property type="protein sequence ID" value="PJR03956.1"/>
    <property type="molecule type" value="Genomic_DNA"/>
</dbReference>
<evidence type="ECO:0000313" key="2">
    <source>
        <dbReference type="EMBL" id="PJR03956.1"/>
    </source>
</evidence>
<keyword evidence="3" id="KW-1185">Reference proteome</keyword>
<name>A0A2M9R520_9FLAO</name>
<gene>
    <name evidence="2" type="ORF">CDL10_05005</name>
</gene>
<protein>
    <recommendedName>
        <fullName evidence="1">Putative auto-transporter adhesin head GIN domain-containing protein</fullName>
    </recommendedName>
</protein>
<accession>A0A2M9R520</accession>
<evidence type="ECO:0000313" key="3">
    <source>
        <dbReference type="Proteomes" id="UP000231960"/>
    </source>
</evidence>
<sequence length="245" mass="27787">MKTVRYLFILLIFSACNPDGNCLKSAGDDMMQTMETAPFHTIDIPKGVEVEIMQSNEYQVDIYSFKNRIEQITTQVKDSVLTIENLNNCDLIHRQKVAKITIHTPTLHTIKSRTQFRIYSADTLTFPDIFIISSLPENSSSSEFDLIFDNQSISIEDNKVAYFKLSGKTQRFIVSLYGGSPAVDARNLLANEVYFYHRSSNNIHLNPLNFIEGTLASTGHAILYHKAANENISSTYKGKVEYRIP</sequence>
<evidence type="ECO:0000259" key="1">
    <source>
        <dbReference type="Pfam" id="PF10988"/>
    </source>
</evidence>
<proteinExistence type="predicted"/>
<dbReference type="PROSITE" id="PS51257">
    <property type="entry name" value="PROKAR_LIPOPROTEIN"/>
    <property type="match status" value="1"/>
</dbReference>
<dbReference type="AlphaFoldDB" id="A0A2M9R520"/>
<dbReference type="InterPro" id="IPR021255">
    <property type="entry name" value="DUF2807"/>
</dbReference>
<reference evidence="2 3" key="1">
    <citation type="submission" date="2017-06" db="EMBL/GenBank/DDBJ databases">
        <title>Description of Avrilella dinanensis gen. nov. sp. nov.</title>
        <authorList>
            <person name="Leyer C."/>
            <person name="Sassi M."/>
            <person name="Minet J."/>
            <person name="Kayal S."/>
            <person name="Cattoir V."/>
        </authorList>
    </citation>
    <scope>NUCLEOTIDE SEQUENCE [LARGE SCALE GENOMIC DNA]</scope>
    <source>
        <strain evidence="2 3">UR159</strain>
    </source>
</reference>